<accession>A0A0G2FM18</accession>
<name>A0A0G2FM18_9PEZI</name>
<evidence type="ECO:0000256" key="2">
    <source>
        <dbReference type="SAM" id="SignalP"/>
    </source>
</evidence>
<feature type="chain" id="PRO_5002544063" evidence="2">
    <location>
        <begin position="19"/>
        <end position="326"/>
    </location>
</feature>
<dbReference type="Proteomes" id="UP000034680">
    <property type="component" value="Unassembled WGS sequence"/>
</dbReference>
<feature type="region of interest" description="Disordered" evidence="1">
    <location>
        <begin position="283"/>
        <end position="310"/>
    </location>
</feature>
<dbReference type="STRING" id="1214573.A0A0G2FM18"/>
<feature type="signal peptide" evidence="2">
    <location>
        <begin position="1"/>
        <end position="18"/>
    </location>
</feature>
<evidence type="ECO:0000313" key="3">
    <source>
        <dbReference type="EMBL" id="KKY35392.1"/>
    </source>
</evidence>
<evidence type="ECO:0000313" key="4">
    <source>
        <dbReference type="Proteomes" id="UP000034680"/>
    </source>
</evidence>
<protein>
    <submittedName>
        <fullName evidence="3">Uncharacterized protein</fullName>
    </submittedName>
</protein>
<sequence>MKTYITALFAGYLAVVSAGPAANDDGCDVAPPATTPSCTTTTATVLATNAVSMMSTLTSSASVQTASVSGTNVQAFTGTLGGAPPPVVSSAGDRPFSVNGDTFVGSGAALGRSCDVQHNACARAANSGQLSGGVQQCDQQNQECHAANSLNSKKNKKNRRHARDVRPAPALDLGSCSDADILFEAGLDGRTAPAFVAANQQDFNHGSALNIAVIAGFICQRLGSPCDAPSGTQQSCAQASSAAVAAAQDQAAADAWNAIMGGGSAGGGAAAAAALAAPSAAAPAAATPAPASPTQSDGDDAACDAEPEAAAAPTSDVVLMTVVTCS</sequence>
<comment type="caution">
    <text evidence="3">The sequence shown here is derived from an EMBL/GenBank/DDBJ whole genome shotgun (WGS) entry which is preliminary data.</text>
</comment>
<dbReference type="EMBL" id="LCUC01000162">
    <property type="protein sequence ID" value="KKY35392.1"/>
    <property type="molecule type" value="Genomic_DNA"/>
</dbReference>
<reference evidence="3 4" key="1">
    <citation type="submission" date="2015-05" db="EMBL/GenBank/DDBJ databases">
        <title>Distinctive expansion of gene families associated with plant cell wall degradation and secondary metabolism in the genomes of grapevine trunk pathogens.</title>
        <authorList>
            <person name="Lawrence D.P."/>
            <person name="Travadon R."/>
            <person name="Rolshausen P.E."/>
            <person name="Baumgartner K."/>
        </authorList>
    </citation>
    <scope>NUCLEOTIDE SEQUENCE [LARGE SCALE GENOMIC DNA]</scope>
    <source>
        <strain evidence="3">DA912</strain>
    </source>
</reference>
<evidence type="ECO:0000256" key="1">
    <source>
        <dbReference type="SAM" id="MobiDB-lite"/>
    </source>
</evidence>
<gene>
    <name evidence="3" type="ORF">UCDDA912_g04610</name>
</gene>
<organism evidence="3 4">
    <name type="scientific">Diaporthe ampelina</name>
    <dbReference type="NCBI Taxonomy" id="1214573"/>
    <lineage>
        <taxon>Eukaryota</taxon>
        <taxon>Fungi</taxon>
        <taxon>Dikarya</taxon>
        <taxon>Ascomycota</taxon>
        <taxon>Pezizomycotina</taxon>
        <taxon>Sordariomycetes</taxon>
        <taxon>Sordariomycetidae</taxon>
        <taxon>Diaporthales</taxon>
        <taxon>Diaporthaceae</taxon>
        <taxon>Diaporthe</taxon>
    </lineage>
</organism>
<keyword evidence="2" id="KW-0732">Signal</keyword>
<dbReference type="OrthoDB" id="2153847at2759"/>
<keyword evidence="4" id="KW-1185">Reference proteome</keyword>
<reference evidence="3 4" key="2">
    <citation type="submission" date="2015-05" db="EMBL/GenBank/DDBJ databases">
        <authorList>
            <person name="Morales-Cruz A."/>
            <person name="Amrine K.C."/>
            <person name="Cantu D."/>
        </authorList>
    </citation>
    <scope>NUCLEOTIDE SEQUENCE [LARGE SCALE GENOMIC DNA]</scope>
    <source>
        <strain evidence="3">DA912</strain>
    </source>
</reference>
<feature type="compositionally biased region" description="Acidic residues" evidence="1">
    <location>
        <begin position="297"/>
        <end position="307"/>
    </location>
</feature>
<proteinExistence type="predicted"/>
<feature type="compositionally biased region" description="Low complexity" evidence="1">
    <location>
        <begin position="283"/>
        <end position="293"/>
    </location>
</feature>
<dbReference type="AlphaFoldDB" id="A0A0G2FM18"/>